<dbReference type="Pfam" id="PF18911">
    <property type="entry name" value="PKD_4"/>
    <property type="match status" value="1"/>
</dbReference>
<dbReference type="InterPro" id="IPR000601">
    <property type="entry name" value="PKD_dom"/>
</dbReference>
<dbReference type="Gene3D" id="2.60.40.10">
    <property type="entry name" value="Immunoglobulins"/>
    <property type="match status" value="1"/>
</dbReference>
<dbReference type="Gene3D" id="2.60.120.260">
    <property type="entry name" value="Galactose-binding domain-like"/>
    <property type="match status" value="1"/>
</dbReference>
<reference evidence="4" key="2">
    <citation type="submission" date="2020-09" db="EMBL/GenBank/DDBJ databases">
        <authorList>
            <person name="Sun Q."/>
            <person name="Kim S."/>
        </authorList>
    </citation>
    <scope>NUCLEOTIDE SEQUENCE</scope>
    <source>
        <strain evidence="4">KCTC 12988</strain>
    </source>
</reference>
<dbReference type="Pfam" id="PF11721">
    <property type="entry name" value="Malectin"/>
    <property type="match status" value="1"/>
</dbReference>
<evidence type="ECO:0000259" key="3">
    <source>
        <dbReference type="PROSITE" id="PS51175"/>
    </source>
</evidence>
<dbReference type="SMART" id="SM00089">
    <property type="entry name" value="PKD"/>
    <property type="match status" value="1"/>
</dbReference>
<dbReference type="Gene3D" id="2.60.40.1220">
    <property type="match status" value="1"/>
</dbReference>
<dbReference type="SUPFAM" id="SSF49785">
    <property type="entry name" value="Galactose-binding domain-like"/>
    <property type="match status" value="2"/>
</dbReference>
<dbReference type="Pfam" id="PF06283">
    <property type="entry name" value="ThuA"/>
    <property type="match status" value="1"/>
</dbReference>
<dbReference type="InterPro" id="IPR021720">
    <property type="entry name" value="Malectin_dom"/>
</dbReference>
<gene>
    <name evidence="4" type="ORF">GCM10007100_00800</name>
</gene>
<protein>
    <recommendedName>
        <fullName evidence="6">PKD domain-containing protein</fullName>
    </recommendedName>
</protein>
<dbReference type="Gene3D" id="2.120.10.30">
    <property type="entry name" value="TolB, C-terminal domain"/>
    <property type="match status" value="1"/>
</dbReference>
<dbReference type="Pfam" id="PF03422">
    <property type="entry name" value="CBM_6"/>
    <property type="match status" value="1"/>
</dbReference>
<dbReference type="InterPro" id="IPR012938">
    <property type="entry name" value="Glc/Sorbosone_DH"/>
</dbReference>
<dbReference type="RefSeq" id="WP_189566255.1">
    <property type="nucleotide sequence ID" value="NZ_BMXI01000001.1"/>
</dbReference>
<reference evidence="4" key="1">
    <citation type="journal article" date="2014" name="Int. J. Syst. Evol. Microbiol.">
        <title>Complete genome sequence of Corynebacterium casei LMG S-19264T (=DSM 44701T), isolated from a smear-ripened cheese.</title>
        <authorList>
            <consortium name="US DOE Joint Genome Institute (JGI-PGF)"/>
            <person name="Walter F."/>
            <person name="Albersmeier A."/>
            <person name="Kalinowski J."/>
            <person name="Ruckert C."/>
        </authorList>
    </citation>
    <scope>NUCLEOTIDE SEQUENCE</scope>
    <source>
        <strain evidence="4">KCTC 12988</strain>
    </source>
</reference>
<sequence>MKFAKRPPKASLLLLPVLIGGSLVPVYGHGFEVLVFTKAAGFAHSSRTEGAVALEELGIEHDFGVTVTDDAGVFTSELSNHQVVVFLNTTGDVLDATQQTAFQNWYRSGKGFVGIHAATDTEKGWPWYIEMVGAEVVNHSAVVPGTIEFLDQVHPITNVQDPSTGQRVTSWTVSDEWYNFATSPRGRVHVLAQVDEATYNGGTHGDDHPIMWCHEFDGGRSAYLAMGHPGAIFSEDLFRGLITNSVEWAAGELGGDSGATIEENYEKVVLDNSLAAPMAIDIAPDGRIFLVERKGAVKVHDESSGVTTTIANLAEYSGGEYGLIGIALAPDFSTSQQLYIHWSPSSGTNTRISRFTLDTAGNLDLSSEVVILEYLTNRPTETGNSGHHQAGCLRFDSEGNLFVSIGDNTQASGYSPRFDNLIGRDARKASPNTDDLRGKILRIKPDVGGGPAAHPNYTIPAGNLFSEGTAAARPEIYVMGCRNCFRFCLDPFTGWLYYGDVGPDAGGDGTTAFTGPRGHDEFNQVKEAGFFGWPYFIADNKPYLDGDANPWSMATLRADLTNYLTNVSSFTTSGASAGDPSLLPEPEPAWIWYPDGAGNAPEQFSEVGASGGRCAMAGAVYDFEPGKNFPEYYEKSVFLMEWSRNMILEVKNNPDGSIFEITEFAPHISLSRPIDMVFGPNGAMYVIEWGENFGSGTSADTALVKIQYTDAAATPIAVASADVTSGQVPLTVNFSSAGSYDPDSASVTYGWDFNGDQIIDSTSPSPTYVFDTPGVYQVQLTVTDGDLLFSRANLTITAGNNAPVLEFVEPDTFTFFDWGDSVLFSFSVTDVEDGSSATGEITDEDVLFEASLGHDDHQHNEIQFNGLSGVLEVPRDDSHAFDADLAFVFDAYYTDQGAPGTAPIQGNAKTVIQPKVTMVQTFDGQSGLDVADSGDPVGGNVDVINVDHGDYLYFGGLNLAGMEAIRIRAASNGGGTVQVRQGSPTGNLVASITVTAGNGVDYLDYTASLSNVTEGGQDLYFVFENAPSGADLMRVNWVNFRGQGATLVPNRPQVAEVQVPDYGQVRVTFDQAMDRATMADAGNYQVSGGASVSNAEASADQQSVLLTLGGASAGSYYTIMMEGIEDLAGDEMASGAQVTVLNEINASPEFFLGLNGGGPDYTDSLGNLYLADSGSAAGTGVAMTVLVDFQGTNGNPTEATAADFAIADPAVQSNAVVQVITGNNPTDAEVAATGITGVTVTNVGGNGSYNTNKGDYVGAAITGSYLYETAAFADAADSTLTIAGLGEVEEGSPMKLTLYGVGDTGESDNTFEVVYNGSVVGTQTTDYETPANSYAQFTIEKVSGQDSITVNWGEGGTTTTGLNGFSITTTGGGSIPYLINGDRSYSTDDPIANTDDEALYQTERWQSGGFGYTIPAPDGTYQVLLRFAEIYQTADDSRTLNVQIEGGGNVFNPDLDIHAQVGHDAAYDYLVEEVVVTDGSLDIALIDTGVDNPKVSAVGVYRLVASANSIPVPSFADYLGNNPESLSSIVSDIDGDGIVTLMEYALGGDEQSADVERLPRFQADGAGDFSLIFQRPVDLPDLVYSVEASEDLEGAWTPIAAPLATDDPIGDQEVVTFSGLAAAAGAAGLSNPERCFFRLRVELVNPVVNP</sequence>
<dbReference type="Gene3D" id="3.40.50.880">
    <property type="match status" value="1"/>
</dbReference>
<dbReference type="CDD" id="cd00146">
    <property type="entry name" value="PKD"/>
    <property type="match status" value="1"/>
</dbReference>
<feature type="domain" description="CBM6" evidence="3">
    <location>
        <begin position="910"/>
        <end position="1041"/>
    </location>
</feature>
<dbReference type="SUPFAM" id="SSF52317">
    <property type="entry name" value="Class I glutamine amidotransferase-like"/>
    <property type="match status" value="1"/>
</dbReference>
<comment type="caution">
    <text evidence="4">The sequence shown here is derived from an EMBL/GenBank/DDBJ whole genome shotgun (WGS) entry which is preliminary data.</text>
</comment>
<dbReference type="PROSITE" id="PS51175">
    <property type="entry name" value="CBM6"/>
    <property type="match status" value="1"/>
</dbReference>
<name>A0A918WEI5_9BACT</name>
<dbReference type="PROSITE" id="PS00018">
    <property type="entry name" value="EF_HAND_1"/>
    <property type="match status" value="1"/>
</dbReference>
<dbReference type="PANTHER" id="PTHR40469:SF2">
    <property type="entry name" value="GALACTOSE-BINDING DOMAIN-LIKE SUPERFAMILY PROTEIN"/>
    <property type="match status" value="1"/>
</dbReference>
<keyword evidence="5" id="KW-1185">Reference proteome</keyword>
<dbReference type="SMART" id="SM00606">
    <property type="entry name" value="CBD_IV"/>
    <property type="match status" value="1"/>
</dbReference>
<evidence type="ECO:0000256" key="1">
    <source>
        <dbReference type="ARBA" id="ARBA00022729"/>
    </source>
</evidence>
<dbReference type="SUPFAM" id="SSF50952">
    <property type="entry name" value="Soluble quinoprotein glucose dehydrogenase"/>
    <property type="match status" value="1"/>
</dbReference>
<dbReference type="InterPro" id="IPR035986">
    <property type="entry name" value="PKD_dom_sf"/>
</dbReference>
<dbReference type="InterPro" id="IPR032812">
    <property type="entry name" value="SbsA_Ig"/>
</dbReference>
<dbReference type="InterPro" id="IPR029010">
    <property type="entry name" value="ThuA-like"/>
</dbReference>
<dbReference type="GO" id="GO:0030246">
    <property type="term" value="F:carbohydrate binding"/>
    <property type="evidence" value="ECO:0007669"/>
    <property type="project" value="InterPro"/>
</dbReference>
<feature type="domain" description="PKD" evidence="2">
    <location>
        <begin position="715"/>
        <end position="784"/>
    </location>
</feature>
<organism evidence="4 5">
    <name type="scientific">Roseibacillus persicicus</name>
    <dbReference type="NCBI Taxonomy" id="454148"/>
    <lineage>
        <taxon>Bacteria</taxon>
        <taxon>Pseudomonadati</taxon>
        <taxon>Verrucomicrobiota</taxon>
        <taxon>Verrucomicrobiia</taxon>
        <taxon>Verrucomicrobiales</taxon>
        <taxon>Verrucomicrobiaceae</taxon>
        <taxon>Roseibacillus</taxon>
    </lineage>
</organism>
<evidence type="ECO:0000313" key="4">
    <source>
        <dbReference type="EMBL" id="GHC40248.1"/>
    </source>
</evidence>
<dbReference type="Gene3D" id="2.60.120.430">
    <property type="entry name" value="Galactose-binding lectin"/>
    <property type="match status" value="1"/>
</dbReference>
<dbReference type="InterPro" id="IPR006584">
    <property type="entry name" value="Cellulose-bd_IV"/>
</dbReference>
<dbReference type="InterPro" id="IPR029062">
    <property type="entry name" value="Class_I_gatase-like"/>
</dbReference>
<evidence type="ECO:0000259" key="2">
    <source>
        <dbReference type="PROSITE" id="PS50093"/>
    </source>
</evidence>
<proteinExistence type="predicted"/>
<dbReference type="InterPro" id="IPR008979">
    <property type="entry name" value="Galactose-bd-like_sf"/>
</dbReference>
<dbReference type="PANTHER" id="PTHR40469">
    <property type="entry name" value="SECRETED GLYCOSYL HYDROLASE"/>
    <property type="match status" value="1"/>
</dbReference>
<dbReference type="Proteomes" id="UP000644507">
    <property type="component" value="Unassembled WGS sequence"/>
</dbReference>
<dbReference type="EMBL" id="BMXI01000001">
    <property type="protein sequence ID" value="GHC40248.1"/>
    <property type="molecule type" value="Genomic_DNA"/>
</dbReference>
<dbReference type="InterPro" id="IPR018247">
    <property type="entry name" value="EF_Hand_1_Ca_BS"/>
</dbReference>
<dbReference type="InterPro" id="IPR011042">
    <property type="entry name" value="6-blade_b-propeller_TolB-like"/>
</dbReference>
<dbReference type="InterPro" id="IPR005084">
    <property type="entry name" value="CBM6"/>
</dbReference>
<keyword evidence="1" id="KW-0732">Signal</keyword>
<dbReference type="CDD" id="cd04084">
    <property type="entry name" value="CBM6_xylanase-like"/>
    <property type="match status" value="1"/>
</dbReference>
<dbReference type="PROSITE" id="PS50093">
    <property type="entry name" value="PKD"/>
    <property type="match status" value="1"/>
</dbReference>
<dbReference type="Pfam" id="PF07995">
    <property type="entry name" value="GSDH"/>
    <property type="match status" value="1"/>
</dbReference>
<dbReference type="InterPro" id="IPR013783">
    <property type="entry name" value="Ig-like_fold"/>
</dbReference>
<evidence type="ECO:0000313" key="5">
    <source>
        <dbReference type="Proteomes" id="UP000644507"/>
    </source>
</evidence>
<dbReference type="InterPro" id="IPR011041">
    <property type="entry name" value="Quinoprot_gluc/sorb_DH_b-prop"/>
</dbReference>
<dbReference type="InterPro" id="IPR022409">
    <property type="entry name" value="PKD/Chitinase_dom"/>
</dbReference>
<dbReference type="InterPro" id="IPR014755">
    <property type="entry name" value="Cu-Rt/internalin_Ig-like"/>
</dbReference>
<dbReference type="Pfam" id="PF13205">
    <property type="entry name" value="Big_5"/>
    <property type="match status" value="1"/>
</dbReference>
<dbReference type="SUPFAM" id="SSF49299">
    <property type="entry name" value="PKD domain"/>
    <property type="match status" value="1"/>
</dbReference>
<evidence type="ECO:0008006" key="6">
    <source>
        <dbReference type="Google" id="ProtNLM"/>
    </source>
</evidence>
<accession>A0A918WEI5</accession>